<dbReference type="Pfam" id="PF13585">
    <property type="entry name" value="CHU_C"/>
    <property type="match status" value="1"/>
</dbReference>
<evidence type="ECO:0000313" key="3">
    <source>
        <dbReference type="EMBL" id="GAA0876550.1"/>
    </source>
</evidence>
<evidence type="ECO:0000259" key="2">
    <source>
        <dbReference type="PROSITE" id="PS50093"/>
    </source>
</evidence>
<dbReference type="CDD" id="cd00146">
    <property type="entry name" value="PKD"/>
    <property type="match status" value="2"/>
</dbReference>
<dbReference type="SUPFAM" id="SSF49299">
    <property type="entry name" value="PKD domain"/>
    <property type="match status" value="2"/>
</dbReference>
<dbReference type="InterPro" id="IPR026341">
    <property type="entry name" value="T9SS_type_B"/>
</dbReference>
<keyword evidence="4" id="KW-1185">Reference proteome</keyword>
<comment type="caution">
    <text evidence="3">The sequence shown here is derived from an EMBL/GenBank/DDBJ whole genome shotgun (WGS) entry which is preliminary data.</text>
</comment>
<dbReference type="PROSITE" id="PS50093">
    <property type="entry name" value="PKD"/>
    <property type="match status" value="1"/>
</dbReference>
<reference evidence="3 4" key="1">
    <citation type="journal article" date="2019" name="Int. J. Syst. Evol. Microbiol.">
        <title>The Global Catalogue of Microorganisms (GCM) 10K type strain sequencing project: providing services to taxonomists for standard genome sequencing and annotation.</title>
        <authorList>
            <consortium name="The Broad Institute Genomics Platform"/>
            <consortium name="The Broad Institute Genome Sequencing Center for Infectious Disease"/>
            <person name="Wu L."/>
            <person name="Ma J."/>
        </authorList>
    </citation>
    <scope>NUCLEOTIDE SEQUENCE [LARGE SCALE GENOMIC DNA]</scope>
    <source>
        <strain evidence="3 4">JCM 16083</strain>
    </source>
</reference>
<proteinExistence type="predicted"/>
<dbReference type="Proteomes" id="UP001501126">
    <property type="component" value="Unassembled WGS sequence"/>
</dbReference>
<dbReference type="InterPro" id="IPR000601">
    <property type="entry name" value="PKD_dom"/>
</dbReference>
<sequence length="761" mass="80982">MMKKISVALSLLFCSTLLNAQCNVETSVCQQGQSQPFDFLPTTGPYAGGSFANAGCATGMAGNHDYGFITLNITSGGPLNLLVDGSSNSGFVDVAIFNIPPGVSPCDAILNPSNAIGCNYASNSGGCVQFGTAFPCGSSVPAPNVTAGQEIMIIVQNFSTPGSNSFTLELGPLPGAQSGTPDATISPVSGPICTSDSPFQLVASNMGGNWSGPGVSSDGMFNPAAAGSGTHTINYTIGVAPCTDSDQTTITVLPEATVTVDVDGQGSETTICQGETAVISASVITSSGGATYVWDNGLGAGSSHTVSPTSTTVYTVTATNSDGCSVTETVTVNISPTPVISLSQDEIICIDGTTTISASATGGSVFEFHWGHTSDLGGSQSISPTTPGEYTVYAENEFNCVSERDTVFIDLYPPLSATISPNDTVCPTQIGTLRVLNVSGGNGGPYSYEWKDSDGMVVGASQVLSIEIRETSDYTVTISDGCTTPEIELTGRIAAAEVPGVDFSVDIAEQCPPATFVFKNETDPSLSDQLFWQFGNGPYYENESVIHMEEDRPGSYNVRLIVVSPEGCRDTLKKEKFFTVFEDPIAKFAWSPFNPKVTFPEAVFTNQSYLSNEYEWTFEEGEPAVSMEENPEVRFPEEKPGEYLVTLKITSEDGCTDSTANLIAIVPDILLYVPNTFTPDGDKFNEKWRIHIDGIDDQGFELVVFNRWGEIMWESHHPEAEWDGTYGGKPVPEGNYIWKIKAVDRTTDKKYEYSGHLNVLR</sequence>
<dbReference type="InterPro" id="IPR013783">
    <property type="entry name" value="Ig-like_fold"/>
</dbReference>
<dbReference type="Gene3D" id="2.60.40.10">
    <property type="entry name" value="Immunoglobulins"/>
    <property type="match status" value="2"/>
</dbReference>
<dbReference type="NCBIfam" id="TIGR04131">
    <property type="entry name" value="Bac_Flav_CTERM"/>
    <property type="match status" value="1"/>
</dbReference>
<dbReference type="InterPro" id="IPR022409">
    <property type="entry name" value="PKD/Chitinase_dom"/>
</dbReference>
<evidence type="ECO:0000313" key="4">
    <source>
        <dbReference type="Proteomes" id="UP001501126"/>
    </source>
</evidence>
<accession>A0ABN1MU97</accession>
<feature type="chain" id="PRO_5047238986" description="PKD domain-containing protein" evidence="1">
    <location>
        <begin position="21"/>
        <end position="761"/>
    </location>
</feature>
<feature type="domain" description="PKD" evidence="2">
    <location>
        <begin position="614"/>
        <end position="654"/>
    </location>
</feature>
<evidence type="ECO:0000256" key="1">
    <source>
        <dbReference type="SAM" id="SignalP"/>
    </source>
</evidence>
<organism evidence="3 4">
    <name type="scientific">Wandonia haliotis</name>
    <dbReference type="NCBI Taxonomy" id="574963"/>
    <lineage>
        <taxon>Bacteria</taxon>
        <taxon>Pseudomonadati</taxon>
        <taxon>Bacteroidota</taxon>
        <taxon>Flavobacteriia</taxon>
        <taxon>Flavobacteriales</taxon>
        <taxon>Crocinitomicaceae</taxon>
        <taxon>Wandonia</taxon>
    </lineage>
</organism>
<dbReference type="SMART" id="SM00089">
    <property type="entry name" value="PKD"/>
    <property type="match status" value="3"/>
</dbReference>
<dbReference type="RefSeq" id="WP_343789613.1">
    <property type="nucleotide sequence ID" value="NZ_BAAAFH010000022.1"/>
</dbReference>
<name>A0ABN1MU97_9FLAO</name>
<keyword evidence="1" id="KW-0732">Signal</keyword>
<protein>
    <recommendedName>
        <fullName evidence="2">PKD domain-containing protein</fullName>
    </recommendedName>
</protein>
<dbReference type="EMBL" id="BAAAFH010000022">
    <property type="protein sequence ID" value="GAA0876550.1"/>
    <property type="molecule type" value="Genomic_DNA"/>
</dbReference>
<dbReference type="Pfam" id="PF00801">
    <property type="entry name" value="PKD"/>
    <property type="match status" value="1"/>
</dbReference>
<gene>
    <name evidence="3" type="ORF">GCM10009118_29600</name>
</gene>
<feature type="signal peptide" evidence="1">
    <location>
        <begin position="1"/>
        <end position="20"/>
    </location>
</feature>
<dbReference type="InterPro" id="IPR035986">
    <property type="entry name" value="PKD_dom_sf"/>
</dbReference>